<evidence type="ECO:0000256" key="7">
    <source>
        <dbReference type="SAM" id="MobiDB-lite"/>
    </source>
</evidence>
<keyword evidence="3 6" id="KW-0540">Nuclease</keyword>
<feature type="region of interest" description="Disordered" evidence="7">
    <location>
        <begin position="1"/>
        <end position="33"/>
    </location>
</feature>
<dbReference type="Gene3D" id="1.10.287.1040">
    <property type="entry name" value="Exonuclease VII, small subunit"/>
    <property type="match status" value="1"/>
</dbReference>
<dbReference type="eggNOG" id="COG1722">
    <property type="taxonomic scope" value="Bacteria"/>
</dbReference>
<gene>
    <name evidence="6" type="primary">xseB</name>
    <name evidence="8" type="ORF">BF93_10850</name>
</gene>
<dbReference type="STRING" id="396014.BF93_10850"/>
<dbReference type="PATRIC" id="fig|396014.3.peg.681"/>
<dbReference type="GO" id="GO:0005829">
    <property type="term" value="C:cytosol"/>
    <property type="evidence" value="ECO:0007669"/>
    <property type="project" value="TreeGrafter"/>
</dbReference>
<evidence type="ECO:0000313" key="8">
    <source>
        <dbReference type="EMBL" id="EWS82134.1"/>
    </source>
</evidence>
<comment type="subunit">
    <text evidence="6">Heterooligomer composed of large and small subunits.</text>
</comment>
<dbReference type="HAMAP" id="MF_00337">
    <property type="entry name" value="Exonuc_7_S"/>
    <property type="match status" value="1"/>
</dbReference>
<evidence type="ECO:0000256" key="6">
    <source>
        <dbReference type="HAMAP-Rule" id="MF_00337"/>
    </source>
</evidence>
<dbReference type="EC" id="3.1.11.6" evidence="6"/>
<dbReference type="InterPro" id="IPR037004">
    <property type="entry name" value="Exonuc_VII_ssu_sf"/>
</dbReference>
<evidence type="ECO:0000256" key="4">
    <source>
        <dbReference type="ARBA" id="ARBA00022801"/>
    </source>
</evidence>
<dbReference type="EMBL" id="JDYK01000003">
    <property type="protein sequence ID" value="EWS82134.1"/>
    <property type="molecule type" value="Genomic_DNA"/>
</dbReference>
<feature type="compositionally biased region" description="Low complexity" evidence="7">
    <location>
        <begin position="15"/>
        <end position="26"/>
    </location>
</feature>
<dbReference type="HOGENOM" id="CLU_145918_0_1_11"/>
<keyword evidence="9" id="KW-1185">Reference proteome</keyword>
<dbReference type="InterPro" id="IPR003761">
    <property type="entry name" value="Exonuc_VII_S"/>
</dbReference>
<proteinExistence type="inferred from homology"/>
<evidence type="ECO:0000313" key="9">
    <source>
        <dbReference type="Proteomes" id="UP000023067"/>
    </source>
</evidence>
<comment type="caution">
    <text evidence="8">The sequence shown here is derived from an EMBL/GenBank/DDBJ whole genome shotgun (WGS) entry which is preliminary data.</text>
</comment>
<dbReference type="GO" id="GO:0006308">
    <property type="term" value="P:DNA catabolic process"/>
    <property type="evidence" value="ECO:0007669"/>
    <property type="project" value="UniProtKB-UniRule"/>
</dbReference>
<accession>Z9JVC6</accession>
<evidence type="ECO:0000256" key="5">
    <source>
        <dbReference type="ARBA" id="ARBA00022839"/>
    </source>
</evidence>
<keyword evidence="5 6" id="KW-0269">Exonuclease</keyword>
<dbReference type="SUPFAM" id="SSF116842">
    <property type="entry name" value="XseB-like"/>
    <property type="match status" value="1"/>
</dbReference>
<dbReference type="GO" id="GO:0009318">
    <property type="term" value="C:exodeoxyribonuclease VII complex"/>
    <property type="evidence" value="ECO:0007669"/>
    <property type="project" value="UniProtKB-UniRule"/>
</dbReference>
<evidence type="ECO:0000256" key="1">
    <source>
        <dbReference type="ARBA" id="ARBA00009998"/>
    </source>
</evidence>
<comment type="function">
    <text evidence="6">Bidirectionally degrades single-stranded DNA into large acid-insoluble oligonucleotides, which are then degraded further into small acid-soluble oligonucleotides.</text>
</comment>
<feature type="compositionally biased region" description="Polar residues" evidence="7">
    <location>
        <begin position="1"/>
        <end position="11"/>
    </location>
</feature>
<dbReference type="NCBIfam" id="TIGR01280">
    <property type="entry name" value="xseB"/>
    <property type="match status" value="1"/>
</dbReference>
<comment type="catalytic activity">
    <reaction evidence="6">
        <text>Exonucleolytic cleavage in either 5'- to 3'- or 3'- to 5'-direction to yield nucleoside 5'-phosphates.</text>
        <dbReference type="EC" id="3.1.11.6"/>
    </reaction>
</comment>
<protein>
    <recommendedName>
        <fullName evidence="6">Exodeoxyribonuclease 7 small subunit</fullName>
        <ecNumber evidence="6">3.1.11.6</ecNumber>
    </recommendedName>
    <alternativeName>
        <fullName evidence="6">Exodeoxyribonuclease VII small subunit</fullName>
        <shortName evidence="6">Exonuclease VII small subunit</shortName>
    </alternativeName>
</protein>
<dbReference type="Pfam" id="PF02609">
    <property type="entry name" value="Exonuc_VII_S"/>
    <property type="match status" value="1"/>
</dbReference>
<keyword evidence="2 6" id="KW-0963">Cytoplasm</keyword>
<dbReference type="AlphaFoldDB" id="Z9JVC6"/>
<keyword evidence="4 6" id="KW-0378">Hydrolase</keyword>
<sequence length="101" mass="11130">MTDQSQDQPQDARTAAAADGPLQPAAEADEQPLPEDIAALSYEAARDQLVEVVRRLESGQGGLEESISLWERGEMLARRCQQWLDGARERLDHAMAARGEQ</sequence>
<name>Z9JVC6_9MICO</name>
<comment type="subcellular location">
    <subcellularLocation>
        <location evidence="6">Cytoplasm</location>
    </subcellularLocation>
</comment>
<comment type="similarity">
    <text evidence="1 6">Belongs to the XseB family.</text>
</comment>
<dbReference type="Proteomes" id="UP000023067">
    <property type="component" value="Unassembled WGS sequence"/>
</dbReference>
<reference evidence="8 9" key="1">
    <citation type="submission" date="2014-02" db="EMBL/GenBank/DDBJ databases">
        <title>Genome sequence of Brachybacterium phenoliresistens strain W13A50.</title>
        <authorList>
            <person name="Wang X."/>
        </authorList>
    </citation>
    <scope>NUCLEOTIDE SEQUENCE [LARGE SCALE GENOMIC DNA]</scope>
    <source>
        <strain evidence="8 9">W13A50</strain>
    </source>
</reference>
<evidence type="ECO:0000256" key="3">
    <source>
        <dbReference type="ARBA" id="ARBA00022722"/>
    </source>
</evidence>
<dbReference type="GO" id="GO:0008855">
    <property type="term" value="F:exodeoxyribonuclease VII activity"/>
    <property type="evidence" value="ECO:0007669"/>
    <property type="project" value="UniProtKB-UniRule"/>
</dbReference>
<dbReference type="RefSeq" id="WP_198025335.1">
    <property type="nucleotide sequence ID" value="NZ_KK069989.1"/>
</dbReference>
<evidence type="ECO:0000256" key="2">
    <source>
        <dbReference type="ARBA" id="ARBA00022490"/>
    </source>
</evidence>
<dbReference type="PANTHER" id="PTHR34137">
    <property type="entry name" value="EXODEOXYRIBONUCLEASE 7 SMALL SUBUNIT"/>
    <property type="match status" value="1"/>
</dbReference>
<dbReference type="PANTHER" id="PTHR34137:SF1">
    <property type="entry name" value="EXODEOXYRIBONUCLEASE 7 SMALL SUBUNIT"/>
    <property type="match status" value="1"/>
</dbReference>
<dbReference type="NCBIfam" id="NF002139">
    <property type="entry name" value="PRK00977.1-3"/>
    <property type="match status" value="1"/>
</dbReference>
<organism evidence="8 9">
    <name type="scientific">Brachybacterium phenoliresistens</name>
    <dbReference type="NCBI Taxonomy" id="396014"/>
    <lineage>
        <taxon>Bacteria</taxon>
        <taxon>Bacillati</taxon>
        <taxon>Actinomycetota</taxon>
        <taxon>Actinomycetes</taxon>
        <taxon>Micrococcales</taxon>
        <taxon>Dermabacteraceae</taxon>
        <taxon>Brachybacterium</taxon>
    </lineage>
</organism>